<feature type="region of interest" description="Disordered" evidence="1">
    <location>
        <begin position="234"/>
        <end position="292"/>
    </location>
</feature>
<feature type="region of interest" description="Disordered" evidence="1">
    <location>
        <begin position="484"/>
        <end position="524"/>
    </location>
</feature>
<dbReference type="EMBL" id="JH711575">
    <property type="protein sequence ID" value="EIW83624.1"/>
    <property type="molecule type" value="Genomic_DNA"/>
</dbReference>
<name>A0A5M3MXX0_CONPW</name>
<feature type="compositionally biased region" description="Basic and acidic residues" evidence="1">
    <location>
        <begin position="484"/>
        <end position="496"/>
    </location>
</feature>
<dbReference type="KEGG" id="cput:CONPUDRAFT_162982"/>
<accession>A0A5M3MXX0</accession>
<evidence type="ECO:0000313" key="3">
    <source>
        <dbReference type="Proteomes" id="UP000053558"/>
    </source>
</evidence>
<feature type="compositionally biased region" description="Basic and acidic residues" evidence="1">
    <location>
        <begin position="515"/>
        <end position="524"/>
    </location>
</feature>
<sequence>MSECHTIIFEHPQNKFPQEDNRQVRDAPSAYNQSYHVYPPDVIDDTPAQFDTETKLPGCHHCDIFNPPNLVFNPVYALALLDTESPVDFLSTAEPNRLHEEIASVFSLCGNPPPVAQNSPGAAQSEPPQEQLFDGRLLEPSQTSAPHEYLIAGLRQALTQTSPEGHHGDAAARHPANLIAHVPSGSQEQHWGSPGIPGFLPFEQIEGIGLDIQTPAATMDMKLVERRCEPDVTIVNDGMEGSGRQQPMLSPGNRQSVRGEATKTHTVAAKRQNRVSSAKQAERRAGKKAATQGVTKATCARTSPFPEEAYCTIIALTGYPTLPDYPIRKTMTEEDRQQLMKERRQHVLEESKERLTNAQQAAVEKLREMLRLSADEKKLDLNILNEVSMRKARWHTDFYVQMALCCSEHNLLTRDEVCDAMEEIWYFKERSYAGDNKWRRTVHCILSEYKEFGCLKLRNVTTNKDINLHFLDFSGGEGRRKVYERKDRSLRSEEKHKKPKESAPVGNPIPRRLKPKFDHSHLSFNQREIRQGDQTCGYQQA</sequence>
<evidence type="ECO:0000313" key="2">
    <source>
        <dbReference type="EMBL" id="EIW83624.1"/>
    </source>
</evidence>
<protein>
    <submittedName>
        <fullName evidence="2">Uncharacterized protein</fullName>
    </submittedName>
</protein>
<reference evidence="3" key="1">
    <citation type="journal article" date="2012" name="Science">
        <title>The Paleozoic origin of enzymatic lignin decomposition reconstructed from 31 fungal genomes.</title>
        <authorList>
            <person name="Floudas D."/>
            <person name="Binder M."/>
            <person name="Riley R."/>
            <person name="Barry K."/>
            <person name="Blanchette R.A."/>
            <person name="Henrissat B."/>
            <person name="Martinez A.T."/>
            <person name="Otillar R."/>
            <person name="Spatafora J.W."/>
            <person name="Yadav J.S."/>
            <person name="Aerts A."/>
            <person name="Benoit I."/>
            <person name="Boyd A."/>
            <person name="Carlson A."/>
            <person name="Copeland A."/>
            <person name="Coutinho P.M."/>
            <person name="de Vries R.P."/>
            <person name="Ferreira P."/>
            <person name="Findley K."/>
            <person name="Foster B."/>
            <person name="Gaskell J."/>
            <person name="Glotzer D."/>
            <person name="Gorecki P."/>
            <person name="Heitman J."/>
            <person name="Hesse C."/>
            <person name="Hori C."/>
            <person name="Igarashi K."/>
            <person name="Jurgens J.A."/>
            <person name="Kallen N."/>
            <person name="Kersten P."/>
            <person name="Kohler A."/>
            <person name="Kuees U."/>
            <person name="Kumar T.K.A."/>
            <person name="Kuo A."/>
            <person name="LaButti K."/>
            <person name="Larrondo L.F."/>
            <person name="Lindquist E."/>
            <person name="Ling A."/>
            <person name="Lombard V."/>
            <person name="Lucas S."/>
            <person name="Lundell T."/>
            <person name="Martin R."/>
            <person name="McLaughlin D.J."/>
            <person name="Morgenstern I."/>
            <person name="Morin E."/>
            <person name="Murat C."/>
            <person name="Nagy L.G."/>
            <person name="Nolan M."/>
            <person name="Ohm R.A."/>
            <person name="Patyshakuliyeva A."/>
            <person name="Rokas A."/>
            <person name="Ruiz-Duenas F.J."/>
            <person name="Sabat G."/>
            <person name="Salamov A."/>
            <person name="Samejima M."/>
            <person name="Schmutz J."/>
            <person name="Slot J.C."/>
            <person name="St John F."/>
            <person name="Stenlid J."/>
            <person name="Sun H."/>
            <person name="Sun S."/>
            <person name="Syed K."/>
            <person name="Tsang A."/>
            <person name="Wiebenga A."/>
            <person name="Young D."/>
            <person name="Pisabarro A."/>
            <person name="Eastwood D.C."/>
            <person name="Martin F."/>
            <person name="Cullen D."/>
            <person name="Grigoriev I.V."/>
            <person name="Hibbett D.S."/>
        </authorList>
    </citation>
    <scope>NUCLEOTIDE SEQUENCE [LARGE SCALE GENOMIC DNA]</scope>
    <source>
        <strain evidence="3">RWD-64-598 SS2</strain>
    </source>
</reference>
<dbReference type="Proteomes" id="UP000053558">
    <property type="component" value="Unassembled WGS sequence"/>
</dbReference>
<organism evidence="2 3">
    <name type="scientific">Coniophora puteana (strain RWD-64-598)</name>
    <name type="common">Brown rot fungus</name>
    <dbReference type="NCBI Taxonomy" id="741705"/>
    <lineage>
        <taxon>Eukaryota</taxon>
        <taxon>Fungi</taxon>
        <taxon>Dikarya</taxon>
        <taxon>Basidiomycota</taxon>
        <taxon>Agaricomycotina</taxon>
        <taxon>Agaricomycetes</taxon>
        <taxon>Agaricomycetidae</taxon>
        <taxon>Boletales</taxon>
        <taxon>Coniophorineae</taxon>
        <taxon>Coniophoraceae</taxon>
        <taxon>Coniophora</taxon>
    </lineage>
</organism>
<dbReference type="GeneID" id="19204820"/>
<comment type="caution">
    <text evidence="2">The sequence shown here is derived from an EMBL/GenBank/DDBJ whole genome shotgun (WGS) entry which is preliminary data.</text>
</comment>
<keyword evidence="3" id="KW-1185">Reference proteome</keyword>
<proteinExistence type="predicted"/>
<evidence type="ECO:0000256" key="1">
    <source>
        <dbReference type="SAM" id="MobiDB-lite"/>
    </source>
</evidence>
<feature type="compositionally biased region" description="Polar residues" evidence="1">
    <location>
        <begin position="243"/>
        <end position="256"/>
    </location>
</feature>
<dbReference type="RefSeq" id="XP_007765578.1">
    <property type="nucleotide sequence ID" value="XM_007767388.1"/>
</dbReference>
<dbReference type="AlphaFoldDB" id="A0A5M3MXX0"/>
<gene>
    <name evidence="2" type="ORF">CONPUDRAFT_162982</name>
</gene>